<feature type="site" description="Interaction with DNA" evidence="11">
    <location>
        <position position="177"/>
    </location>
</feature>
<dbReference type="Pfam" id="PF08272">
    <property type="entry name" value="Zn_Ribbon_Topo"/>
    <property type="match status" value="2"/>
</dbReference>
<dbReference type="SMART" id="SM00436">
    <property type="entry name" value="TOP1Bc"/>
    <property type="match status" value="1"/>
</dbReference>
<evidence type="ECO:0000256" key="8">
    <source>
        <dbReference type="ARBA" id="ARBA00023029"/>
    </source>
</evidence>
<accession>A0ABV3N076</accession>
<keyword evidence="16" id="KW-1185">Reference proteome</keyword>
<feature type="domain" description="Toprim" evidence="13">
    <location>
        <begin position="3"/>
        <end position="142"/>
    </location>
</feature>
<keyword evidence="4" id="KW-0677">Repeat</keyword>
<dbReference type="InterPro" id="IPR023406">
    <property type="entry name" value="Topo_IA_AS"/>
</dbReference>
<dbReference type="Gene3D" id="3.40.50.140">
    <property type="match status" value="1"/>
</dbReference>
<protein>
    <recommendedName>
        <fullName evidence="11">DNA topoisomerase 1</fullName>
        <ecNumber evidence="11">5.6.2.1</ecNumber>
    </recommendedName>
    <alternativeName>
        <fullName evidence="11">DNA topoisomerase I</fullName>
    </alternativeName>
</protein>
<dbReference type="Pfam" id="PF01396">
    <property type="entry name" value="Zn_ribbon_Top1"/>
    <property type="match status" value="2"/>
</dbReference>
<feature type="active site" description="O-(5'-phospho-DNA)-tyrosine intermediate" evidence="11">
    <location>
        <position position="319"/>
    </location>
</feature>
<dbReference type="GO" id="GO:0003917">
    <property type="term" value="F:DNA topoisomerase type I (single strand cut, ATP-independent) activity"/>
    <property type="evidence" value="ECO:0007669"/>
    <property type="project" value="UniProtKB-EC"/>
</dbReference>
<dbReference type="SUPFAM" id="SSF57783">
    <property type="entry name" value="Zinc beta-ribbon"/>
    <property type="match status" value="3"/>
</dbReference>
<comment type="caution">
    <text evidence="15">The sequence shown here is derived from an EMBL/GenBank/DDBJ whole genome shotgun (WGS) entry which is preliminary data.</text>
</comment>
<dbReference type="InterPro" id="IPR003601">
    <property type="entry name" value="Topo_IA_2"/>
</dbReference>
<dbReference type="SMART" id="SM00437">
    <property type="entry name" value="TOP1Ac"/>
    <property type="match status" value="1"/>
</dbReference>
<sequence>MGKALVIVESPAKAKTINKYLGNDYVVKSSVGHIRDLPTSGSTAKKSADSTTSKTTKKVKKDEKAALVSRMGVDPYHGWDANYQILPGKEKVVSELKSLAQNASHIYLATDLDREGEAIAWHLREVIGGDDSRFSRVVFNEITKNAIRQAFEKPGELNISRVNAQQARRFMDRVVGYMVSPLLWKKIARGLSAGRVQSVAVRLVVEREREIKAFVPEEYWELHADLNTPKGSDLPMEVTHQHDKPFRPFNGEQTQAAVSLLEKARYLVEDREDKPTSSKPGAPFITSTLQQAASTRLGYGVKKTMMMAQRLYEAGHITYMRTDSTNISQDALGMVRGYIENEFGEKYLPKEPNAYVSKDNSQEAHEAIRPSDVGVLSEQLKDMEADAQKLYQLIWRQFVACQMTPAKYDSTTLTVTAGDFRLKAKGRTLRFDGWTRVMPALRKGDEDRTLPPVEVGEELKLLQLKPSQHFTKPPARFSEASLVRELEKRGIGRPSTYASIISTIQDRGYVRVESRRFYAEKMGEIVTDRLEENFRELMNYDFTAHMENSLDQVANNEAKWKSVLDTFFADFSQQLEKADKDPEEGGMQPNQMILTSIDCPTCGRKMGIRTASTGVFLGCSGYALPPKERCKQTINLIPENEVLNVLEGDDAETNALRARRRCNKCGTAMDSYLIDNQRKLHVCGNNPACDGYEIEQGEFRIKGYDGPVVECEKCGSEMHLKMGRFGKYMACTNDECKNTRKILRNGDVAPPKEDPVPLPELACEKSDAYFVLRDGAAGVFLAANTFPKSRETRAPLVEELQRFSDRLPEKLRYLADAPAADDEGNKSVVRFSRKTKQQYVSTEKDGKATGWSAFYVDGKWQVTTKSSAKK</sequence>
<comment type="similarity">
    <text evidence="2 11">Belongs to the type IA topoisomerase family.</text>
</comment>
<evidence type="ECO:0000256" key="10">
    <source>
        <dbReference type="ARBA" id="ARBA00023235"/>
    </source>
</evidence>
<dbReference type="PANTHER" id="PTHR42785">
    <property type="entry name" value="DNA TOPOISOMERASE, TYPE IA, CORE"/>
    <property type="match status" value="1"/>
</dbReference>
<feature type="region of interest" description="Interaction with DNA" evidence="11">
    <location>
        <begin position="192"/>
        <end position="197"/>
    </location>
</feature>
<comment type="subunit">
    <text evidence="11">Monomer.</text>
</comment>
<keyword evidence="10 11" id="KW-0413">Isomerase</keyword>
<dbReference type="CDD" id="cd00186">
    <property type="entry name" value="TOP1Ac"/>
    <property type="match status" value="1"/>
</dbReference>
<name>A0ABV3N076_9GAMM</name>
<feature type="site" description="Interaction with DNA" evidence="11">
    <location>
        <position position="33"/>
    </location>
</feature>
<keyword evidence="8 11" id="KW-0799">Topoisomerase</keyword>
<dbReference type="InterPro" id="IPR000380">
    <property type="entry name" value="Topo_IA"/>
</dbReference>
<keyword evidence="6" id="KW-0862">Zinc</keyword>
<dbReference type="PROSITE" id="PS00396">
    <property type="entry name" value="TOPO_IA_1"/>
    <property type="match status" value="1"/>
</dbReference>
<keyword evidence="5" id="KW-0863">Zinc-finger</keyword>
<organism evidence="15 16">
    <name type="scientific">Erwinia papayae</name>
    <dbReference type="NCBI Taxonomy" id="206499"/>
    <lineage>
        <taxon>Bacteria</taxon>
        <taxon>Pseudomonadati</taxon>
        <taxon>Pseudomonadota</taxon>
        <taxon>Gammaproteobacteria</taxon>
        <taxon>Enterobacterales</taxon>
        <taxon>Erwiniaceae</taxon>
        <taxon>Erwinia</taxon>
    </lineage>
</organism>
<comment type="function">
    <text evidence="11">Releases the supercoiling and torsional tension of DNA, which is introduced during the DNA replication and transcription, by transiently cleaving and rejoining one strand of the DNA duplex. Introduces a single-strand break via transesterification at a target site in duplex DNA. The scissile phosphodiester is attacked by the catalytic tyrosine of the enzyme, resulting in the formation of a DNA-(5'-phosphotyrosyl)-enzyme intermediate and the expulsion of a 3'-OH DNA strand. The free DNA strand then undergoes passage around the unbroken strand, thus removing DNA supercoils. Finally, in the religation step, the DNA 3'-OH attacks the covalent intermediate to expel the active-site tyrosine and restore the DNA phosphodiester backbone.</text>
</comment>
<evidence type="ECO:0000256" key="11">
    <source>
        <dbReference type="HAMAP-Rule" id="MF_00952"/>
    </source>
</evidence>
<feature type="site" description="Interaction with DNA" evidence="11">
    <location>
        <position position="507"/>
    </location>
</feature>
<dbReference type="InterPro" id="IPR013824">
    <property type="entry name" value="Topo_IA_cen_sub1"/>
</dbReference>
<dbReference type="PROSITE" id="PS50880">
    <property type="entry name" value="TOPRIM"/>
    <property type="match status" value="1"/>
</dbReference>
<evidence type="ECO:0000256" key="3">
    <source>
        <dbReference type="ARBA" id="ARBA00022723"/>
    </source>
</evidence>
<feature type="site" description="Interaction with DNA" evidence="11">
    <location>
        <position position="172"/>
    </location>
</feature>
<dbReference type="Pfam" id="PF01131">
    <property type="entry name" value="Topoisom_bac"/>
    <property type="match status" value="1"/>
</dbReference>
<dbReference type="RefSeq" id="WP_367167216.1">
    <property type="nucleotide sequence ID" value="NZ_JBFKZN010000004.1"/>
</dbReference>
<dbReference type="InterPro" id="IPR005733">
    <property type="entry name" value="TopoI_bac-type"/>
</dbReference>
<keyword evidence="3" id="KW-0479">Metal-binding</keyword>
<reference evidence="15 16" key="1">
    <citation type="submission" date="2024-07" db="EMBL/GenBank/DDBJ databases">
        <authorList>
            <person name="Dulla G.F.J."/>
            <person name="Delorm J.G."/>
        </authorList>
    </citation>
    <scope>NUCLEOTIDE SEQUENCE [LARGE SCALE GENOMIC DNA]</scope>
    <source>
        <strain evidence="15 16">JGD 233</strain>
    </source>
</reference>
<feature type="domain" description="Topo IA-type catalytic" evidence="14">
    <location>
        <begin position="158"/>
        <end position="575"/>
    </location>
</feature>
<evidence type="ECO:0000256" key="2">
    <source>
        <dbReference type="ARBA" id="ARBA00009446"/>
    </source>
</evidence>
<keyword evidence="7" id="KW-0460">Magnesium</keyword>
<feature type="site" description="Interaction with DNA" evidence="11">
    <location>
        <position position="321"/>
    </location>
</feature>
<evidence type="ECO:0000256" key="12">
    <source>
        <dbReference type="SAM" id="MobiDB-lite"/>
    </source>
</evidence>
<dbReference type="InterPro" id="IPR034149">
    <property type="entry name" value="TOPRIM_TopoI"/>
</dbReference>
<feature type="region of interest" description="Disordered" evidence="12">
    <location>
        <begin position="37"/>
        <end position="58"/>
    </location>
</feature>
<dbReference type="Pfam" id="PF21372">
    <property type="entry name" value="Zn_ribbon_bTOP1"/>
    <property type="match status" value="1"/>
</dbReference>
<feature type="site" description="Interaction with DNA" evidence="11">
    <location>
        <position position="184"/>
    </location>
</feature>
<dbReference type="InterPro" id="IPR023405">
    <property type="entry name" value="Topo_IA_core_domain"/>
</dbReference>
<evidence type="ECO:0000256" key="7">
    <source>
        <dbReference type="ARBA" id="ARBA00022842"/>
    </source>
</evidence>
<proteinExistence type="inferred from homology"/>
<dbReference type="SMART" id="SM00493">
    <property type="entry name" value="TOPRIM"/>
    <property type="match status" value="1"/>
</dbReference>
<dbReference type="PROSITE" id="PS52039">
    <property type="entry name" value="TOPO_IA_2"/>
    <property type="match status" value="1"/>
</dbReference>
<dbReference type="InterPro" id="IPR006171">
    <property type="entry name" value="TOPRIM_dom"/>
</dbReference>
<dbReference type="PRINTS" id="PR00417">
    <property type="entry name" value="PRTPISMRASEI"/>
</dbReference>
<dbReference type="InterPro" id="IPR003602">
    <property type="entry name" value="Topo_IA_DNA-bd_dom"/>
</dbReference>
<dbReference type="InterPro" id="IPR028612">
    <property type="entry name" value="Topoisom_1_IA"/>
</dbReference>
<comment type="catalytic activity">
    <reaction evidence="1 11">
        <text>ATP-independent breakage of single-stranded DNA, followed by passage and rejoining.</text>
        <dbReference type="EC" id="5.6.2.1"/>
    </reaction>
</comment>
<dbReference type="HAMAP" id="MF_00952">
    <property type="entry name" value="Topoisom_1_prok"/>
    <property type="match status" value="1"/>
</dbReference>
<dbReference type="NCBIfam" id="TIGR01051">
    <property type="entry name" value="topA_bact"/>
    <property type="match status" value="1"/>
</dbReference>
<dbReference type="InterPro" id="IPR049330">
    <property type="entry name" value="TOP1_Znf"/>
</dbReference>
<evidence type="ECO:0000259" key="13">
    <source>
        <dbReference type="PROSITE" id="PS50880"/>
    </source>
</evidence>
<evidence type="ECO:0000256" key="5">
    <source>
        <dbReference type="ARBA" id="ARBA00022771"/>
    </source>
</evidence>
<evidence type="ECO:0000256" key="9">
    <source>
        <dbReference type="ARBA" id="ARBA00023125"/>
    </source>
</evidence>
<evidence type="ECO:0000313" key="15">
    <source>
        <dbReference type="EMBL" id="MEW5289227.1"/>
    </source>
</evidence>
<dbReference type="Gene3D" id="1.10.290.10">
    <property type="entry name" value="Topoisomerase I, domain 4"/>
    <property type="match status" value="1"/>
</dbReference>
<feature type="site" description="Interaction with DNA" evidence="11">
    <location>
        <position position="169"/>
    </location>
</feature>
<evidence type="ECO:0000313" key="16">
    <source>
        <dbReference type="Proteomes" id="UP001554567"/>
    </source>
</evidence>
<dbReference type="Gene3D" id="2.20.25.10">
    <property type="match status" value="1"/>
</dbReference>
<dbReference type="Pfam" id="PF01751">
    <property type="entry name" value="Toprim"/>
    <property type="match status" value="1"/>
</dbReference>
<dbReference type="Gene3D" id="3.30.65.10">
    <property type="entry name" value="Bacterial Topoisomerase I, domain 1"/>
    <property type="match status" value="3"/>
</dbReference>
<evidence type="ECO:0000259" key="14">
    <source>
        <dbReference type="PROSITE" id="PS52039"/>
    </source>
</evidence>
<evidence type="ECO:0000256" key="6">
    <source>
        <dbReference type="ARBA" id="ARBA00022833"/>
    </source>
</evidence>
<dbReference type="SUPFAM" id="SSF56712">
    <property type="entry name" value="Prokaryotic type I DNA topoisomerase"/>
    <property type="match status" value="1"/>
</dbReference>
<dbReference type="Gene3D" id="1.10.460.10">
    <property type="entry name" value="Topoisomerase I, domain 2"/>
    <property type="match status" value="1"/>
</dbReference>
<dbReference type="InterPro" id="IPR013825">
    <property type="entry name" value="Topo_IA_cen_sub2"/>
</dbReference>
<feature type="site" description="Interaction with DNA" evidence="11">
    <location>
        <position position="168"/>
    </location>
</feature>
<dbReference type="EC" id="5.6.2.1" evidence="11"/>
<evidence type="ECO:0000256" key="1">
    <source>
        <dbReference type="ARBA" id="ARBA00000213"/>
    </source>
</evidence>
<dbReference type="InterPro" id="IPR013498">
    <property type="entry name" value="Topo_IA_Znf"/>
</dbReference>
<dbReference type="PANTHER" id="PTHR42785:SF1">
    <property type="entry name" value="DNA TOPOISOMERASE"/>
    <property type="match status" value="1"/>
</dbReference>
<feature type="compositionally biased region" description="Low complexity" evidence="12">
    <location>
        <begin position="39"/>
        <end position="54"/>
    </location>
</feature>
<dbReference type="CDD" id="cd03363">
    <property type="entry name" value="TOPRIM_TopoIA_TopoI"/>
    <property type="match status" value="1"/>
</dbReference>
<dbReference type="Gene3D" id="2.70.20.10">
    <property type="entry name" value="Topoisomerase I, domain 3"/>
    <property type="match status" value="1"/>
</dbReference>
<keyword evidence="9 11" id="KW-0238">DNA-binding</keyword>
<dbReference type="InterPro" id="IPR013497">
    <property type="entry name" value="Topo_IA_cen"/>
</dbReference>
<gene>
    <name evidence="11 15" type="primary">topA</name>
    <name evidence="15" type="ORF">ABW286_08535</name>
</gene>
<dbReference type="InterPro" id="IPR013826">
    <property type="entry name" value="Topo_IA_cen_sub3"/>
</dbReference>
<dbReference type="Proteomes" id="UP001554567">
    <property type="component" value="Unassembled WGS sequence"/>
</dbReference>
<dbReference type="EMBL" id="JBFKZN010000004">
    <property type="protein sequence ID" value="MEW5289227.1"/>
    <property type="molecule type" value="Genomic_DNA"/>
</dbReference>
<dbReference type="InterPro" id="IPR013263">
    <property type="entry name" value="TopoI_Znr_bac"/>
</dbReference>
<evidence type="ECO:0000256" key="4">
    <source>
        <dbReference type="ARBA" id="ARBA00022737"/>
    </source>
</evidence>